<dbReference type="Proteomes" id="UP000799753">
    <property type="component" value="Unassembled WGS sequence"/>
</dbReference>
<feature type="region of interest" description="Disordered" evidence="1">
    <location>
        <begin position="81"/>
        <end position="100"/>
    </location>
</feature>
<name>A0A6A6RIB1_9PLEO</name>
<keyword evidence="3" id="KW-1185">Reference proteome</keyword>
<reference evidence="2" key="1">
    <citation type="journal article" date="2020" name="Stud. Mycol.">
        <title>101 Dothideomycetes genomes: a test case for predicting lifestyles and emergence of pathogens.</title>
        <authorList>
            <person name="Haridas S."/>
            <person name="Albert R."/>
            <person name="Binder M."/>
            <person name="Bloem J."/>
            <person name="Labutti K."/>
            <person name="Salamov A."/>
            <person name="Andreopoulos B."/>
            <person name="Baker S."/>
            <person name="Barry K."/>
            <person name="Bills G."/>
            <person name="Bluhm B."/>
            <person name="Cannon C."/>
            <person name="Castanera R."/>
            <person name="Culley D."/>
            <person name="Daum C."/>
            <person name="Ezra D."/>
            <person name="Gonzalez J."/>
            <person name="Henrissat B."/>
            <person name="Kuo A."/>
            <person name="Liang C."/>
            <person name="Lipzen A."/>
            <person name="Lutzoni F."/>
            <person name="Magnuson J."/>
            <person name="Mondo S."/>
            <person name="Nolan M."/>
            <person name="Ohm R."/>
            <person name="Pangilinan J."/>
            <person name="Park H.-J."/>
            <person name="Ramirez L."/>
            <person name="Alfaro M."/>
            <person name="Sun H."/>
            <person name="Tritt A."/>
            <person name="Yoshinaga Y."/>
            <person name="Zwiers L.-H."/>
            <person name="Turgeon B."/>
            <person name="Goodwin S."/>
            <person name="Spatafora J."/>
            <person name="Crous P."/>
            <person name="Grigoriev I."/>
        </authorList>
    </citation>
    <scope>NUCLEOTIDE SEQUENCE</scope>
    <source>
        <strain evidence="2">CBS 473.64</strain>
    </source>
</reference>
<proteinExistence type="predicted"/>
<dbReference type="EMBL" id="MU006813">
    <property type="protein sequence ID" value="KAF2634865.1"/>
    <property type="molecule type" value="Genomic_DNA"/>
</dbReference>
<protein>
    <submittedName>
        <fullName evidence="2">Uncharacterized protein</fullName>
    </submittedName>
</protein>
<evidence type="ECO:0000256" key="1">
    <source>
        <dbReference type="SAM" id="MobiDB-lite"/>
    </source>
</evidence>
<evidence type="ECO:0000313" key="2">
    <source>
        <dbReference type="EMBL" id="KAF2634865.1"/>
    </source>
</evidence>
<sequence length="160" mass="18455">MGQLLTLTMTIIDDDCEGGSLSLMDEWEEAKSTMWEPIPLKKTYRYREVQKRDRVMLGILRTTAHLRVFVGGQRWRRIREEGDDHGEEGGSGQKDTCPRYGAKGNTFGPLEIFKGTNERIMRFYDGISVTLPEGKRKWQLGCLQKIAGLQETYREDVHIE</sequence>
<organism evidence="2 3">
    <name type="scientific">Massarina eburnea CBS 473.64</name>
    <dbReference type="NCBI Taxonomy" id="1395130"/>
    <lineage>
        <taxon>Eukaryota</taxon>
        <taxon>Fungi</taxon>
        <taxon>Dikarya</taxon>
        <taxon>Ascomycota</taxon>
        <taxon>Pezizomycotina</taxon>
        <taxon>Dothideomycetes</taxon>
        <taxon>Pleosporomycetidae</taxon>
        <taxon>Pleosporales</taxon>
        <taxon>Massarineae</taxon>
        <taxon>Massarinaceae</taxon>
        <taxon>Massarina</taxon>
    </lineage>
</organism>
<accession>A0A6A6RIB1</accession>
<evidence type="ECO:0000313" key="3">
    <source>
        <dbReference type="Proteomes" id="UP000799753"/>
    </source>
</evidence>
<dbReference type="AlphaFoldDB" id="A0A6A6RIB1"/>
<gene>
    <name evidence="2" type="ORF">P280DRAFT_208687</name>
</gene>